<dbReference type="SUPFAM" id="SSF49899">
    <property type="entry name" value="Concanavalin A-like lectins/glucanases"/>
    <property type="match status" value="1"/>
</dbReference>
<keyword evidence="5" id="KW-1185">Reference proteome</keyword>
<sequence length="400" mass="43215">MRSPAQTLLLLFFPLLLVLLLSRTTTATNCPCGYTTPNGAFFTDALETDFFHVGDLARDTNSAWIPQAYNVTPGNANGPFGKASRVENVVANPMRGGRDVWDGEGIDGEDPGLGSWTRSTLISSSSDEDDDEDEDEGGGGGSMIPMSEIVSSRTDILYGSFRIALKATNINGTCGAFFFYFNDSTEIDMEFLSRQTVPTTSNNNSSINLVIQSPDSARKGYASGPDFILKSLSFDPTIGYNEFRFDWFPSHVDFFANSVLLHRMEGNVPKGQPGALHVSHWSNGNEGWSGGPPERDAVLRVGYVKGYFNVSGSEGEGWRGRCEAAREGEREVCKVEDQVVPPDPGVGNGETVFLTEQGGSQSGDGDEGTKTGGAEKSTFPEAWWIAFVLSVVVLLFDIAV</sequence>
<keyword evidence="2" id="KW-0732">Signal</keyword>
<feature type="region of interest" description="Disordered" evidence="1">
    <location>
        <begin position="96"/>
        <end position="146"/>
    </location>
</feature>
<feature type="chain" id="PRO_5040163425" description="GH16 domain-containing protein" evidence="2">
    <location>
        <begin position="28"/>
        <end position="400"/>
    </location>
</feature>
<dbReference type="GO" id="GO:0004553">
    <property type="term" value="F:hydrolase activity, hydrolyzing O-glycosyl compounds"/>
    <property type="evidence" value="ECO:0007669"/>
    <property type="project" value="InterPro"/>
</dbReference>
<name>A0A9P3FJI3_9PEZI</name>
<organism evidence="4 5">
    <name type="scientific">Cercospora kikuchii</name>
    <dbReference type="NCBI Taxonomy" id="84275"/>
    <lineage>
        <taxon>Eukaryota</taxon>
        <taxon>Fungi</taxon>
        <taxon>Dikarya</taxon>
        <taxon>Ascomycota</taxon>
        <taxon>Pezizomycotina</taxon>
        <taxon>Dothideomycetes</taxon>
        <taxon>Dothideomycetidae</taxon>
        <taxon>Mycosphaerellales</taxon>
        <taxon>Mycosphaerellaceae</taxon>
        <taxon>Cercospora</taxon>
    </lineage>
</organism>
<proteinExistence type="predicted"/>
<comment type="caution">
    <text evidence="4">The sequence shown here is derived from an EMBL/GenBank/DDBJ whole genome shotgun (WGS) entry which is preliminary data.</text>
</comment>
<feature type="region of interest" description="Disordered" evidence="1">
    <location>
        <begin position="353"/>
        <end position="375"/>
    </location>
</feature>
<dbReference type="InterPro" id="IPR000757">
    <property type="entry name" value="Beta-glucanase-like"/>
</dbReference>
<evidence type="ECO:0000256" key="1">
    <source>
        <dbReference type="SAM" id="MobiDB-lite"/>
    </source>
</evidence>
<feature type="domain" description="GH16" evidence="3">
    <location>
        <begin position="60"/>
        <end position="312"/>
    </location>
</feature>
<dbReference type="RefSeq" id="XP_044661439.1">
    <property type="nucleotide sequence ID" value="XM_044805504.1"/>
</dbReference>
<dbReference type="Pfam" id="PF00722">
    <property type="entry name" value="Glyco_hydro_16"/>
    <property type="match status" value="1"/>
</dbReference>
<dbReference type="Proteomes" id="UP000825890">
    <property type="component" value="Unassembled WGS sequence"/>
</dbReference>
<feature type="signal peptide" evidence="2">
    <location>
        <begin position="1"/>
        <end position="27"/>
    </location>
</feature>
<evidence type="ECO:0000313" key="4">
    <source>
        <dbReference type="EMBL" id="GIZ46952.1"/>
    </source>
</evidence>
<dbReference type="Gene3D" id="2.60.120.200">
    <property type="match status" value="1"/>
</dbReference>
<reference evidence="4 5" key="1">
    <citation type="submission" date="2021-01" db="EMBL/GenBank/DDBJ databases">
        <title>Cercospora kikuchii MAFF 305040 whole genome shotgun sequence.</title>
        <authorList>
            <person name="Kashiwa T."/>
            <person name="Suzuki T."/>
        </authorList>
    </citation>
    <scope>NUCLEOTIDE SEQUENCE [LARGE SCALE GENOMIC DNA]</scope>
    <source>
        <strain evidence="4 5">MAFF 305040</strain>
    </source>
</reference>
<dbReference type="CDD" id="cd00413">
    <property type="entry name" value="Glyco_hydrolase_16"/>
    <property type="match status" value="1"/>
</dbReference>
<evidence type="ECO:0000256" key="2">
    <source>
        <dbReference type="SAM" id="SignalP"/>
    </source>
</evidence>
<evidence type="ECO:0000313" key="5">
    <source>
        <dbReference type="Proteomes" id="UP000825890"/>
    </source>
</evidence>
<feature type="compositionally biased region" description="Acidic residues" evidence="1">
    <location>
        <begin position="126"/>
        <end position="137"/>
    </location>
</feature>
<accession>A0A9P3FJI3</accession>
<dbReference type="PANTHER" id="PTHR38121">
    <property type="entry name" value="GH16 DOMAIN-CONTAINING PROTEIN"/>
    <property type="match status" value="1"/>
</dbReference>
<dbReference type="GO" id="GO:0005975">
    <property type="term" value="P:carbohydrate metabolic process"/>
    <property type="evidence" value="ECO:0007669"/>
    <property type="project" value="InterPro"/>
</dbReference>
<gene>
    <name evidence="4" type="ORF">CKM354_001005400</name>
</gene>
<dbReference type="InterPro" id="IPR013320">
    <property type="entry name" value="ConA-like_dom_sf"/>
</dbReference>
<dbReference type="PANTHER" id="PTHR38121:SF5">
    <property type="entry name" value="GH16 DOMAIN-CONTAINING PROTEIN"/>
    <property type="match status" value="1"/>
</dbReference>
<dbReference type="EMBL" id="BOLY01000006">
    <property type="protein sequence ID" value="GIZ46952.1"/>
    <property type="molecule type" value="Genomic_DNA"/>
</dbReference>
<dbReference type="PROSITE" id="PS51762">
    <property type="entry name" value="GH16_2"/>
    <property type="match status" value="1"/>
</dbReference>
<evidence type="ECO:0000259" key="3">
    <source>
        <dbReference type="PROSITE" id="PS51762"/>
    </source>
</evidence>
<dbReference type="OrthoDB" id="25131at2759"/>
<protein>
    <recommendedName>
        <fullName evidence="3">GH16 domain-containing protein</fullName>
    </recommendedName>
</protein>
<dbReference type="AlphaFoldDB" id="A0A9P3FJI3"/>
<dbReference type="GeneID" id="68295629"/>